<feature type="signal peptide" evidence="1">
    <location>
        <begin position="1"/>
        <end position="24"/>
    </location>
</feature>
<dbReference type="eggNOG" id="ENOG50332QX">
    <property type="taxonomic scope" value="Bacteria"/>
</dbReference>
<keyword evidence="3" id="KW-1185">Reference proteome</keyword>
<name>Q1QAY2_PSYCK</name>
<evidence type="ECO:0000256" key="1">
    <source>
        <dbReference type="SAM" id="SignalP"/>
    </source>
</evidence>
<evidence type="ECO:0000313" key="2">
    <source>
        <dbReference type="EMBL" id="ABE75171.1"/>
    </source>
</evidence>
<dbReference type="HOGENOM" id="CLU_1650315_0_0_6"/>
<feature type="chain" id="PRO_5004195939" description="Lipoprotein" evidence="1">
    <location>
        <begin position="25"/>
        <end position="172"/>
    </location>
</feature>
<dbReference type="AlphaFoldDB" id="Q1QAY2"/>
<accession>Q1QAY2</accession>
<organism evidence="2 3">
    <name type="scientific">Psychrobacter cryohalolentis (strain ATCC BAA-1226 / DSM 17306 / VKM B-2378 / K5)</name>
    <dbReference type="NCBI Taxonomy" id="335284"/>
    <lineage>
        <taxon>Bacteria</taxon>
        <taxon>Pseudomonadati</taxon>
        <taxon>Pseudomonadota</taxon>
        <taxon>Gammaproteobacteria</taxon>
        <taxon>Moraxellales</taxon>
        <taxon>Moraxellaceae</taxon>
        <taxon>Psychrobacter</taxon>
    </lineage>
</organism>
<sequence length="172" mass="18538">MITSFSCYSRFFAALSLTSAALLALSGCNNTIKANVDNHSVTQPAATLSPAVKVIVGDYASEGYAKRTQGDDWVAVMVKADGDKQIDIKIRARSDVKKPTCHFDGKATLMGQDDAHGIIFQSKVNDSTAFFQFKDDKLTIDSQDKYALNYFCSGGGTLVGDYQKLASGLELS</sequence>
<dbReference type="Proteomes" id="UP000002425">
    <property type="component" value="Chromosome"/>
</dbReference>
<dbReference type="RefSeq" id="WP_011513723.1">
    <property type="nucleotide sequence ID" value="NC_007969.1"/>
</dbReference>
<evidence type="ECO:0000313" key="3">
    <source>
        <dbReference type="Proteomes" id="UP000002425"/>
    </source>
</evidence>
<gene>
    <name evidence="2" type="ordered locus">Pcryo_1392</name>
</gene>
<reference evidence="2" key="1">
    <citation type="submission" date="2006-03" db="EMBL/GenBank/DDBJ databases">
        <title>Complete sequence of chromosome of Psychrobacter cryohalolentis K5.</title>
        <authorList>
            <consortium name="US DOE Joint Genome Institute"/>
            <person name="Copeland A."/>
            <person name="Lucas S."/>
            <person name="Lapidus A."/>
            <person name="Barry K."/>
            <person name="Detter J.C."/>
            <person name="Glavina del Rio T."/>
            <person name="Hammon N."/>
            <person name="Israni S."/>
            <person name="Dalin E."/>
            <person name="Tice H."/>
            <person name="Pitluck S."/>
            <person name="Brettin T."/>
            <person name="Bruce D."/>
            <person name="Han C."/>
            <person name="Tapia R."/>
            <person name="Sims D.R."/>
            <person name="Gilna P."/>
            <person name="Schmutz J."/>
            <person name="Larimer F."/>
            <person name="Land M."/>
            <person name="Hauser L."/>
            <person name="Kyrpides N."/>
            <person name="Kim E."/>
            <person name="Richardson P."/>
        </authorList>
    </citation>
    <scope>NUCLEOTIDE SEQUENCE</scope>
    <source>
        <strain evidence="2">K5</strain>
    </source>
</reference>
<protein>
    <recommendedName>
        <fullName evidence="4">Lipoprotein</fullName>
    </recommendedName>
</protein>
<proteinExistence type="predicted"/>
<dbReference type="KEGG" id="pcr:Pcryo_1392"/>
<evidence type="ECO:0008006" key="4">
    <source>
        <dbReference type="Google" id="ProtNLM"/>
    </source>
</evidence>
<keyword evidence="1" id="KW-0732">Signal</keyword>
<dbReference type="EMBL" id="CP000323">
    <property type="protein sequence ID" value="ABE75171.1"/>
    <property type="molecule type" value="Genomic_DNA"/>
</dbReference>